<accession>A0A5E4XEL2</accession>
<dbReference type="SMART" id="SM00912">
    <property type="entry name" value="Haemagg_act"/>
    <property type="match status" value="1"/>
</dbReference>
<feature type="region of interest" description="Disordered" evidence="1">
    <location>
        <begin position="2593"/>
        <end position="2619"/>
    </location>
</feature>
<dbReference type="Gene3D" id="2.160.20.10">
    <property type="entry name" value="Single-stranded right-handed beta-helix, Pectin lyase-like"/>
    <property type="match status" value="1"/>
</dbReference>
<dbReference type="InterPro" id="IPR012334">
    <property type="entry name" value="Pectin_lyas_fold"/>
</dbReference>
<organism evidence="3 4">
    <name type="scientific">Pandoraea eparura</name>
    <dbReference type="NCBI Taxonomy" id="2508291"/>
    <lineage>
        <taxon>Bacteria</taxon>
        <taxon>Pseudomonadati</taxon>
        <taxon>Pseudomonadota</taxon>
        <taxon>Betaproteobacteria</taxon>
        <taxon>Burkholderiales</taxon>
        <taxon>Burkholderiaceae</taxon>
        <taxon>Pandoraea</taxon>
    </lineage>
</organism>
<feature type="compositionally biased region" description="Low complexity" evidence="1">
    <location>
        <begin position="3358"/>
        <end position="3370"/>
    </location>
</feature>
<dbReference type="SUPFAM" id="SSF51126">
    <property type="entry name" value="Pectin lyase-like"/>
    <property type="match status" value="1"/>
</dbReference>
<dbReference type="InterPro" id="IPR008638">
    <property type="entry name" value="FhaB/CdiA-like_TPS"/>
</dbReference>
<feature type="region of interest" description="Disordered" evidence="1">
    <location>
        <begin position="24"/>
        <end position="47"/>
    </location>
</feature>
<gene>
    <name evidence="3" type="ORF">PEP31012_03854</name>
</gene>
<feature type="compositionally biased region" description="Basic and acidic residues" evidence="1">
    <location>
        <begin position="2604"/>
        <end position="2614"/>
    </location>
</feature>
<feature type="domain" description="Filamentous haemagglutinin FhaB/tRNA nuclease CdiA-like TPS" evidence="2">
    <location>
        <begin position="97"/>
        <end position="217"/>
    </location>
</feature>
<dbReference type="InterPro" id="IPR024973">
    <property type="entry name" value="ESPR"/>
</dbReference>
<dbReference type="Pfam" id="PF13018">
    <property type="entry name" value="ESPR"/>
    <property type="match status" value="1"/>
</dbReference>
<dbReference type="GO" id="GO:0003824">
    <property type="term" value="F:catalytic activity"/>
    <property type="evidence" value="ECO:0007669"/>
    <property type="project" value="UniProtKB-ARBA"/>
</dbReference>
<dbReference type="InterPro" id="IPR010069">
    <property type="entry name" value="CdiA_FHA1_rpt"/>
</dbReference>
<sequence>MNTRCFHLIFSHVQRQWVAVGENVRRGQTPGGSRSARRRQPGSTNAVARRARVLRPLGAALGSAVLPALLAFGFPTTAASQIVAAPGPHAPGVGTTPNGLPLVNITAPSAAGVSQNQYQQFDVPTQGAILNNSRAIVQTQIGGLVPGNPNLAGAPARIIVNQVTGTLPSHLAGYLEVAGQRAEVIVSNPNGLTCDGCGFINTPRGVLTTGLPVFGGSGSLDAFRVTGGRLQITGHGLNASNLTHAALLARAVEVNAAVHAQQLDVIAGLNEIDAATFGIHRSATAASGAPPFALDVSRLGGMYAGKIRLIGTEAGVGVNVDGHITANQGSLVLNSAGQLQIGGRLHAREDVRATAAGDLSIRGETLADGALVLRSAHDLVSSGTLRGARDVTLEAGGIWRHSGTVSAGRHLVADAAAVASSGAMAAGAKADGTRGETGNLSLSTAGLMQASGTQSATGDIAYIGDALDFTGATSTTLRALRMQARSGAVTMTRATTQVGGATQITGKHDVIHDGATLRTSSLVVEAAGLSNRGGRLSQWGVSPFRLSLSGLLNNREGQIHANGSNFSLTSGHIDNTSGKIEHAGTGDFRLVGGRVDNTWGTFATNGALSIDASTWRNEDGTVSAKRSLTAGIRGLTTNTGGLMQSGGVFSLRADAIENRGGRLLALGNAELRLHAETHIDNARLGDTQGEIAGRGDVTLSAASLSNRGTWTAQGSLVANAAGPLLNAGGRIVAQHHVNLAVQGLFDNANAILSAGETLILRADTIRNTRGVMQSSALAVHAKRLDNGFGAIRQTGTGVDHSALFSIGGRLQNRAGEIHFAARDATLDATELDNAGGTVAHAGRGALSIKGQSLDNREGSVGTNGDLLLRVKWLTNALGRMTALRHLRANVDASLNNASGRLAGKSVTLEVGETLNNRAGSVEASDALLVKARNVDNAAGALLNSGQTPTTVAVQDTLTNTEGGRIAANADVTVTAANFDNTGGRLHAGKSLALTVASDLRNTAGYLTAGERLDIVTGGSIVNRAGHVSARDALRIAAAGNLDNGLGSFDVSAPYGYLRLSGRQLDNAGGRVANAGTGAIDILLRERLRNRAAPGNAAKSVGSIAGNGAVNLSANGIDNLDGAWIAAGGSLKLTSTRDIDNRFGRLQARGPLTAAANQHITNVDGVMHAGQALYVAAGGKLDNTRGSMETAGNPSTGGHEAVTLSSGTLDNTDGRIVNGTRGDLSITANAITNALTRPSASNRPVGLMGGNGRVSITTFALMNGPNALISAGADLSLAVRDALGNAGTLFSGTDLGVTWRDAQRTRAFENTGTVQARRDASLAVAELDHRAGEIAVNQNLTLRTERLLGTARLRAGNALHVSLPGDFTYGADHAWQANGSLKLDVGGLLRVHGALGAIKQLTVNAARVVNTGQGRLRAHSVLVNALDDITNDTRIDGDDVRLIGTRFTNTGAVIGGRLRFDGASFVNTGERAVLAATQQLDLFVSGNVLNENGATLYSLGTLRVAAGETRDAQGYLTQQMGSFINRSAVLEAGGDVDIATREFVNDRSYINIVRGGDTSETQTVRDVWIAGYVALPNESGSRARCAASTASACEELPTEHTSHSLSVNGEPAMIEETYEETNQFGKVVRQTRLIPNPRNQAFAQWRWGREARAALSAEKLHVVNSPISVTIAKRGVTALDTDKKTFSLEHPIIELYKRNFFSKDFSTRNITQRAVQHFESITDDGQGNWVIQFWPDYEPDAHLRPTFVDQSRHTITGDADEGVRIFRRGHGIEDGRDTNEYRRRITVRSATDVLGDVAAPGVITSQGTIRLNVDNGTALNHASTISAGGDLQVRGNDGHITSRSVALERVDRIAQSSDLYWHEKRGNSDSWFTTVDLDVTERRAIVEGLPSLITSNQTTSLRGRDITIETSTVDGTIIGSRQTDSAVGTSARVAVDTDATTVATGTPAGVDPLTATPATSEISGAIQTLDSVSGGIPDLKLPRSALFKVVTAPDQPYLVETDSRFTDYGTFVSSNYLLELLGVDPAGIERRIGDGFYEAKLVREQVLTLTGRASLGIQDGGATAAADAEFRTLLAQGARAGRDLELRVGIRLSPEQMRALTDDIVWLVRQTVTLPDGSTTTVLVPTVYLAHGKRVAMQPGGALVTGRDVIVEATNDLINSGQIVGDASTRVHASDIDNRGVIGGTSGLGSVGAVEVVAERDVRNIGGEIAGKQVNVTAGRDVVVASQTHTTEWVSGSESGSATTVESQGRIGAQDSLAITAGRDLTVNGAEIDAGGDADLAAGRDVTLGTVALNREFGGGSSDNHNYTQVTDQLTATVNTGGNVSVLAGRDASTAGTGIDAGKTVVIAAARDVEIGAALGSITDSGRVDTDTYAASVDSYEETVRGSQVQAGGGITVAAGQAAAVERLLNERGVTAYVTSGDATTGDVKILGSYLSGGSGDGNRSGAASTSASTSTSASASASVSASVSASASTSPSAKAGKSDVTVIATGDVTIGGVSARYDDTRWSRTTQQGLLSSTTEENLRESHGTRTTGSTLSGDGVTVASGRDVTITGSQVVADDDMTIGARRDVTITSAEDRSNSLSVTEKQTSGVFGSGMGFTIGSRSEKEKQRREQVTQTGSVVGSVTGDVSVQAGNDYRQEGSTVVARDGDVTIAGKRVAIVESEDSEQSVHEREVKQAGLTVAVSSPLLNAAETVGQMGKAVGKVKDPRMKALGVAAGGLAVKNAADTVKNLKDAANVNISVTVGGSKQESRETNESTTANGSSVRAGGNVTVAATGDGDQSSLLIRGSEIDAGQDAKVTSDGTLDILAAADTSEHHRRSTGVSGGIGLGISMGANGTSMGVTANASASRGKADGKDVTNRSSHITAGGVAEIVSGGDTNIRGGTVVGERVVANVGGDLNIESLQDTSAYASKDQSISGSVTVGFGGASGSINVSHQQINSDFASVTEQSGIKAGDGGFDVTVKGNTDLTGAVIASTDKAADKDRNRLKTGSLTTRDIENHAEYDAFGISLGGGISTGGGENAKVGTDQKGDAQTGANATPGSELPKTGAVSVAPPVVVAAGDSASSTTRSGISAGVIEITDEASQLERTGKTAEETVAAVNRDVSSDKDGSSALANKFDKEQIETSFEIMQTLQREVGTFVGNRAKEADAIEAQLKKTTDPEQRAVLNQQLADAKKWGPGGDYRLIVSAITAGISGNVTGAAGEMATRATVNYLQGLAAKEIKALGENLDPASKAALHAVTGCAGGAASSGNCDAGAMGAAAGSLLGSLLAAGDKSGQDLSQSEREARVNLITSIVAGVTAGVGGDVATASISAKTEAENNTLGVRVVPPPPRHTGGAPGPQGSKRGGRDGDDIDPTSAGRATTASASGNVAERLKDALTKAACAISGLACSNQLIVDGVVARVIGDGANDDNVMGTPNEGPRGVNVTGTPDTGEKGPTIIGTPDLGERGATIISTPDQDVKGPIITATPNEGPLVFDPLLMADRDDVAPLPGKTTVYISTSEDGTTQYVGITDNFKSRYAAHLRQKEIEITPITGLRNIAREDARAIEQVLIEFNGLGKDKGTLLNKINSIARKNPEYATSLARGASILKTIGYEGFE</sequence>
<evidence type="ECO:0000313" key="3">
    <source>
        <dbReference type="EMBL" id="VVE34585.1"/>
    </source>
</evidence>
<dbReference type="InterPro" id="IPR025157">
    <property type="entry name" value="Hemagglutinin_rpt"/>
</dbReference>
<feature type="region of interest" description="Disordered" evidence="1">
    <location>
        <begin position="3413"/>
        <end position="3450"/>
    </location>
</feature>
<dbReference type="OrthoDB" id="5666689at2"/>
<feature type="compositionally biased region" description="Polar residues" evidence="1">
    <location>
        <begin position="2228"/>
        <end position="2246"/>
    </location>
</feature>
<feature type="region of interest" description="Disordered" evidence="1">
    <location>
        <begin position="3319"/>
        <end position="3370"/>
    </location>
</feature>
<proteinExistence type="predicted"/>
<dbReference type="RefSeq" id="WP_150590914.1">
    <property type="nucleotide sequence ID" value="NZ_CABPSH010000011.1"/>
</dbReference>
<dbReference type="NCBIfam" id="TIGR01901">
    <property type="entry name" value="adhes_NPXG"/>
    <property type="match status" value="1"/>
</dbReference>
<feature type="region of interest" description="Disordered" evidence="1">
    <location>
        <begin position="3020"/>
        <end position="3049"/>
    </location>
</feature>
<evidence type="ECO:0000259" key="2">
    <source>
        <dbReference type="SMART" id="SM00912"/>
    </source>
</evidence>
<dbReference type="EMBL" id="CABPSH010000011">
    <property type="protein sequence ID" value="VVE34585.1"/>
    <property type="molecule type" value="Genomic_DNA"/>
</dbReference>
<feature type="region of interest" description="Disordered" evidence="1">
    <location>
        <begin position="2510"/>
        <end position="2543"/>
    </location>
</feature>
<feature type="compositionally biased region" description="Polar residues" evidence="1">
    <location>
        <begin position="2510"/>
        <end position="2520"/>
    </location>
</feature>
<dbReference type="Pfam" id="PF13332">
    <property type="entry name" value="Fil_haemagg_2"/>
    <property type="match status" value="3"/>
</dbReference>
<feature type="region of interest" description="Disordered" evidence="1">
    <location>
        <begin position="2745"/>
        <end position="2768"/>
    </location>
</feature>
<dbReference type="Pfam" id="PF05860">
    <property type="entry name" value="TPS"/>
    <property type="match status" value="1"/>
</dbReference>
<dbReference type="NCBIfam" id="TIGR01731">
    <property type="entry name" value="fil_hemag_20aa"/>
    <property type="match status" value="21"/>
</dbReference>
<reference evidence="3 4" key="1">
    <citation type="submission" date="2019-08" db="EMBL/GenBank/DDBJ databases">
        <authorList>
            <person name="Peeters C."/>
        </authorList>
    </citation>
    <scope>NUCLEOTIDE SEQUENCE [LARGE SCALE GENOMIC DNA]</scope>
    <source>
        <strain evidence="3 4">LMG 31012</strain>
    </source>
</reference>
<feature type="region of interest" description="Disordered" evidence="1">
    <location>
        <begin position="1188"/>
        <end position="1212"/>
    </location>
</feature>
<dbReference type="Proteomes" id="UP000400981">
    <property type="component" value="Unassembled WGS sequence"/>
</dbReference>
<feature type="region of interest" description="Disordered" evidence="1">
    <location>
        <begin position="2228"/>
        <end position="2248"/>
    </location>
</feature>
<protein>
    <submittedName>
        <fullName evidence="3">Hemagglutinin-related protein</fullName>
    </submittedName>
</protein>
<dbReference type="InterPro" id="IPR011050">
    <property type="entry name" value="Pectin_lyase_fold/virulence"/>
</dbReference>
<dbReference type="CDD" id="cd00719">
    <property type="entry name" value="GIY-YIG_SF"/>
    <property type="match status" value="1"/>
</dbReference>
<name>A0A5E4XEL2_9BURK</name>
<evidence type="ECO:0000313" key="4">
    <source>
        <dbReference type="Proteomes" id="UP000400981"/>
    </source>
</evidence>
<evidence type="ECO:0000256" key="1">
    <source>
        <dbReference type="SAM" id="MobiDB-lite"/>
    </source>
</evidence>
<keyword evidence="4" id="KW-1185">Reference proteome</keyword>